<sequence>MSTLWDWPLTTGEISALKYYDENGDDLAFYEAGKWSDAAINAAGFAFIEFAPDTHAPYGTPSYFRLDNIVYGTQTVRYPTQYANTLAEAKRGEWQTPTGAQSRNPICNFGKAHYANNIWTGFGHASNGQCVDGPYVRDEGVLHGTVKLYGHKRGFSGDYWATNDVYDVNSLQSAQLTCPGSSIVHIFTEPVSPTAAVWGR</sequence>
<protein>
    <submittedName>
        <fullName evidence="1">Uncharacterized protein</fullName>
    </submittedName>
</protein>
<keyword evidence="2" id="KW-1185">Reference proteome</keyword>
<gene>
    <name evidence="1" type="ORF">CYMTET_44118</name>
</gene>
<accession>A0AAE0C2X1</accession>
<evidence type="ECO:0000313" key="1">
    <source>
        <dbReference type="EMBL" id="KAK3246342.1"/>
    </source>
</evidence>
<reference evidence="1 2" key="1">
    <citation type="journal article" date="2015" name="Genome Biol. Evol.">
        <title>Comparative Genomics of a Bacterivorous Green Alga Reveals Evolutionary Causalities and Consequences of Phago-Mixotrophic Mode of Nutrition.</title>
        <authorList>
            <person name="Burns J.A."/>
            <person name="Paasch A."/>
            <person name="Narechania A."/>
            <person name="Kim E."/>
        </authorList>
    </citation>
    <scope>NUCLEOTIDE SEQUENCE [LARGE SCALE GENOMIC DNA]</scope>
    <source>
        <strain evidence="1 2">PLY_AMNH</strain>
    </source>
</reference>
<name>A0AAE0C2X1_9CHLO</name>
<dbReference type="AlphaFoldDB" id="A0AAE0C2X1"/>
<dbReference type="EMBL" id="LGRX02029912">
    <property type="protein sequence ID" value="KAK3246342.1"/>
    <property type="molecule type" value="Genomic_DNA"/>
</dbReference>
<evidence type="ECO:0000313" key="2">
    <source>
        <dbReference type="Proteomes" id="UP001190700"/>
    </source>
</evidence>
<comment type="caution">
    <text evidence="1">The sequence shown here is derived from an EMBL/GenBank/DDBJ whole genome shotgun (WGS) entry which is preliminary data.</text>
</comment>
<dbReference type="Proteomes" id="UP001190700">
    <property type="component" value="Unassembled WGS sequence"/>
</dbReference>
<organism evidence="1 2">
    <name type="scientific">Cymbomonas tetramitiformis</name>
    <dbReference type="NCBI Taxonomy" id="36881"/>
    <lineage>
        <taxon>Eukaryota</taxon>
        <taxon>Viridiplantae</taxon>
        <taxon>Chlorophyta</taxon>
        <taxon>Pyramimonadophyceae</taxon>
        <taxon>Pyramimonadales</taxon>
        <taxon>Pyramimonadaceae</taxon>
        <taxon>Cymbomonas</taxon>
    </lineage>
</organism>
<proteinExistence type="predicted"/>